<dbReference type="NCBIfam" id="NF011990">
    <property type="entry name" value="PRK15446.2-6"/>
    <property type="match status" value="1"/>
</dbReference>
<organism evidence="2 3">
    <name type="scientific">Pontivivens ytuae</name>
    <dbReference type="NCBI Taxonomy" id="2789856"/>
    <lineage>
        <taxon>Bacteria</taxon>
        <taxon>Pseudomonadati</taxon>
        <taxon>Pseudomonadota</taxon>
        <taxon>Alphaproteobacteria</taxon>
        <taxon>Rhodobacterales</taxon>
        <taxon>Paracoccaceae</taxon>
        <taxon>Pontivivens</taxon>
    </lineage>
</organism>
<dbReference type="Gene3D" id="3.20.20.140">
    <property type="entry name" value="Metal-dependent hydrolases"/>
    <property type="match status" value="2"/>
</dbReference>
<dbReference type="Proteomes" id="UP000594800">
    <property type="component" value="Chromosome"/>
</dbReference>
<dbReference type="PIRSF" id="PIRSF038971">
    <property type="entry name" value="PhnM"/>
    <property type="match status" value="1"/>
</dbReference>
<dbReference type="Gene3D" id="2.30.40.10">
    <property type="entry name" value="Urease, subunit C, domain 1"/>
    <property type="match status" value="2"/>
</dbReference>
<accession>A0A7S9QCK9</accession>
<evidence type="ECO:0000259" key="1">
    <source>
        <dbReference type="Pfam" id="PF07969"/>
    </source>
</evidence>
<dbReference type="GO" id="GO:0019700">
    <property type="term" value="P:organic phosphonate catabolic process"/>
    <property type="evidence" value="ECO:0007669"/>
    <property type="project" value="InterPro"/>
</dbReference>
<dbReference type="NCBIfam" id="NF011987">
    <property type="entry name" value="PRK15446.2-3"/>
    <property type="match status" value="1"/>
</dbReference>
<dbReference type="GO" id="GO:0016810">
    <property type="term" value="F:hydrolase activity, acting on carbon-nitrogen (but not peptide) bonds"/>
    <property type="evidence" value="ECO:0007669"/>
    <property type="project" value="InterPro"/>
</dbReference>
<proteinExistence type="predicted"/>
<dbReference type="InterPro" id="IPR051781">
    <property type="entry name" value="Metallo-dep_Hydrolase"/>
</dbReference>
<gene>
    <name evidence="2" type="ORF">I0K15_15630</name>
</gene>
<dbReference type="AlphaFoldDB" id="A0A7S9QCK9"/>
<dbReference type="KEGG" id="poz:I0K15_15630"/>
<dbReference type="EMBL" id="CP064942">
    <property type="protein sequence ID" value="QPH53211.1"/>
    <property type="molecule type" value="Genomic_DNA"/>
</dbReference>
<dbReference type="SUPFAM" id="SSF51556">
    <property type="entry name" value="Metallo-dependent hydrolases"/>
    <property type="match status" value="1"/>
</dbReference>
<reference evidence="2 3" key="1">
    <citation type="submission" date="2020-11" db="EMBL/GenBank/DDBJ databases">
        <title>Description of Pontivivens ytuae sp. nov. isolated from deep sea sediment of Mariana Trench.</title>
        <authorList>
            <person name="Wang Z."/>
            <person name="Sun Q.-L."/>
            <person name="Xu X.-D."/>
            <person name="Tang Y.-Z."/>
            <person name="Zhang J."/>
        </authorList>
    </citation>
    <scope>NUCLEOTIDE SEQUENCE [LARGE SCALE GENOMIC DNA]</scope>
    <source>
        <strain evidence="2 3">MT2928</strain>
    </source>
</reference>
<dbReference type="InterPro" id="IPR012696">
    <property type="entry name" value="PhnM"/>
</dbReference>
<keyword evidence="3" id="KW-1185">Reference proteome</keyword>
<dbReference type="InterPro" id="IPR032466">
    <property type="entry name" value="Metal_Hydrolase"/>
</dbReference>
<sequence>MTAPEMSWRIAGGCVPDGDAMVPRDVALADGVIVESGSASAQVFDATGCWVLPGIVDIHGDGFERQIMPRPGVRFPLDMAFADTDRQLVANGITTAFHGVSVSWEPGLRGVETAAEVVAALSRLRPHLACDTRLHLRWEVFAHDEMETVLGWLREAEGPILAFNDHTADAMEGGRLDRKLEQWAGRAGVTPEAYRALAKRVWDRRAEIAGAVERMACSARETGAILLAHDEDTPATRQRYRTLGAAASEFPLTTETARAAREAGEHTVLGAPNVVRGGSHNGSLDATAAVADGLCTVLASDYYYPALLNAPFVLAERGVLPFARAWDLVSRHPAELARLDDRGSLAPGKRADVVVIDPEGPAEPKVRATFAAGRPVLLG</sequence>
<dbReference type="SUPFAM" id="SSF51338">
    <property type="entry name" value="Composite domain of metallo-dependent hydrolases"/>
    <property type="match status" value="1"/>
</dbReference>
<dbReference type="PANTHER" id="PTHR43135">
    <property type="entry name" value="ALPHA-D-RIBOSE 1-METHYLPHOSPHONATE 5-TRIPHOSPHATE DIPHOSPHATASE"/>
    <property type="match status" value="1"/>
</dbReference>
<dbReference type="Pfam" id="PF07969">
    <property type="entry name" value="Amidohydro_3"/>
    <property type="match status" value="1"/>
</dbReference>
<evidence type="ECO:0000313" key="3">
    <source>
        <dbReference type="Proteomes" id="UP000594800"/>
    </source>
</evidence>
<dbReference type="InterPro" id="IPR011059">
    <property type="entry name" value="Metal-dep_hydrolase_composite"/>
</dbReference>
<evidence type="ECO:0000313" key="2">
    <source>
        <dbReference type="EMBL" id="QPH53211.1"/>
    </source>
</evidence>
<protein>
    <submittedName>
        <fullName evidence="2">Alpha-D-ribose 1-methylphosphonate 5-triphosphate diphosphatase</fullName>
    </submittedName>
</protein>
<dbReference type="PANTHER" id="PTHR43135:SF3">
    <property type="entry name" value="ALPHA-D-RIBOSE 1-METHYLPHOSPHONATE 5-TRIPHOSPHATE DIPHOSPHATASE"/>
    <property type="match status" value="1"/>
</dbReference>
<feature type="domain" description="Amidohydrolase 3" evidence="1">
    <location>
        <begin position="233"/>
        <end position="376"/>
    </location>
</feature>
<dbReference type="InterPro" id="IPR013108">
    <property type="entry name" value="Amidohydro_3"/>
</dbReference>
<name>A0A7S9QCK9_9RHOB</name>
<dbReference type="RefSeq" id="WP_196102422.1">
    <property type="nucleotide sequence ID" value="NZ_CP064942.1"/>
</dbReference>